<name>A0A543K4I6_9RHOB</name>
<keyword evidence="4" id="KW-1185">Reference proteome</keyword>
<reference evidence="3 4" key="1">
    <citation type="submission" date="2019-06" db="EMBL/GenBank/DDBJ databases">
        <title>Genomic Encyclopedia of Archaeal and Bacterial Type Strains, Phase II (KMG-II): from individual species to whole genera.</title>
        <authorList>
            <person name="Goeker M."/>
        </authorList>
    </citation>
    <scope>NUCLEOTIDE SEQUENCE [LARGE SCALE GENOMIC DNA]</scope>
    <source>
        <strain evidence="3 4">DSM 18423</strain>
    </source>
</reference>
<proteinExistence type="predicted"/>
<evidence type="ECO:0000313" key="3">
    <source>
        <dbReference type="EMBL" id="TQM89982.1"/>
    </source>
</evidence>
<dbReference type="EMBL" id="VFPT01000004">
    <property type="protein sequence ID" value="TQM89982.1"/>
    <property type="molecule type" value="Genomic_DNA"/>
</dbReference>
<sequence>MFRLLSVAIGALGAATVSLGMAAAQTPMGTEVLNTAHVTWQAGGIDQGAGLAPEASFTVARPPRTDAVLTAWELDKGLTDGPFENILFPAGDYWQNAFDSLPEPVDRSTLTGDPTPIDRSQPLRVFRTDRIRLGVPVFFTLEDAGLNMDPNAVETVVVTLTDAVTGDREELRFYETGPDTGIFTAWINTTDDTSPRGDGQLATQAFSVITAQYEETTNTINNLEVDVGVGPIDPFGLVFDSQSGAPLSGIELTLIDMATGAPATVFGDDMVADYPATLVTGGQVSDSSGRVYDFAPGEYRFPYVAPGTYRIEITQSDFDTHGAPSQVSDADLDQLDIAPVIVDGSRLERFNVVPGPPLRIDIPMDALALAQITRTASHGDASIGEFFEYTVTVTPSESGVLTIFDTLPNGVAYLSGTLLVDGQPVTPQILSGGQRLRYDLPAVAAGQTMTITYGAQVVPPAQPGDNLRSVSEIRTAGTRWMRDDHVLRVRDAFRLDQVAILGQISAGGCDGPNPGYDLSGIRVLLENGEYAITDSDGRFTFRDIYRRPRVVQMDVTTLPPGARPVLCYASTRSAGSAISQFVELRPGMMGRVEFYLEFDEEDESLFEPEPPAQPEQSALLRFDQDWLDRNAARHGAGFLAPAARHLPRSEAIDVVYLRPAGSPSELLVNDEAVPGIRREPSIRSSDGRWEMIRYRAVRISEGRNALSLRITNADGQTQHASTREVLYGLRPAQLELVRAASTLESDGRSEPQVTMRLTDPSGIPIRPGTQVTVSVEQPFGFAPTGPVRRSSPASERAPQARITATVEDDGIIKVALAPVLEGGTARISVPATGRDLSLRVPISAANRPWVLVGLAEGTLAHKRVREHMRRDGEIGNALSGRVALFAEGVIKGEWLLTLRYDSAQDGDDFYGIDPDADYIVYGDRSTQGNAAQSRFPLYLRLRKEGAEFLIGDFNTNLNAGGIAINQQVTGARAVFEDEDWRVMAFAAQTSNRLVEDRIALNGTIGPYQLSRADVIPHSQTVRLVTVSRFDTSEELESRILVAGTDYVLSYQTGQIFLRRPIPAFTPDLNRHVLVIDYEADADLRNALIAGIRAEAELSPRLRAGATAVHARRVEGQSLNITLMGFDLSYKATDELTLSAEVLYARRNFAAHTDTGLRSEVRAEFEREGTQVAAYLRRQRGHVSLTASDSAIDTTVAGISLRHQIWADPDTPSEGWFIEGRATAENDRVNATRKRDGEVLLTRARERTTQSLGFRGIHGRGADQTRDLRLVYRGTGQSEDGRLTQALGTEVSLRPDGARAGDKLELSFGYALTERWEVFGTFEVESQRATGIEARRATFGAEFTPKEGRSYRTALSWAGNGQRQGQALFLGADHDYTLDEGLSAYLGGDIQWDLGAAGVPMGQSIGNPYIAESFIALRGGLRYEQDSWGAGLDSEWRRTRNAQTANLRFRMDGELSEDWSAGAEAFLGLTRNSGANWRHDLKLLASAAHRAGPRDPITLLQGELRQRSQGGIDSTTAIASVYRSQYLSDTEFLNLRYGLKHDRAKLRTGTVTDWMNLVGAEYRRDLSETFDIGLHGSVMHAARTGRVSHSAGVSLGLTPFENGWLSLGYNFTGFHDPDFSALGHTDTGPFVQFRMKFDADSLRGMFK</sequence>
<evidence type="ECO:0000313" key="4">
    <source>
        <dbReference type="Proteomes" id="UP000320582"/>
    </source>
</evidence>
<protein>
    <recommendedName>
        <fullName evidence="5">Repeat protein (TIGR01451 family)</fullName>
    </recommendedName>
</protein>
<organism evidence="3 4">
    <name type="scientific">Roseinatronobacter monicus</name>
    <dbReference type="NCBI Taxonomy" id="393481"/>
    <lineage>
        <taxon>Bacteria</taxon>
        <taxon>Pseudomonadati</taxon>
        <taxon>Pseudomonadota</taxon>
        <taxon>Alphaproteobacteria</taxon>
        <taxon>Rhodobacterales</taxon>
        <taxon>Paracoccaceae</taxon>
        <taxon>Roseinatronobacter</taxon>
    </lineage>
</organism>
<accession>A0A543K4I6</accession>
<dbReference type="Proteomes" id="UP000320582">
    <property type="component" value="Unassembled WGS sequence"/>
</dbReference>
<feature type="chain" id="PRO_5021721135" description="Repeat protein (TIGR01451 family)" evidence="2">
    <location>
        <begin position="23"/>
        <end position="1646"/>
    </location>
</feature>
<evidence type="ECO:0000256" key="1">
    <source>
        <dbReference type="SAM" id="MobiDB-lite"/>
    </source>
</evidence>
<evidence type="ECO:0000256" key="2">
    <source>
        <dbReference type="SAM" id="SignalP"/>
    </source>
</evidence>
<comment type="caution">
    <text evidence="3">The sequence shown here is derived from an EMBL/GenBank/DDBJ whole genome shotgun (WGS) entry which is preliminary data.</text>
</comment>
<gene>
    <name evidence="3" type="ORF">BD293_4301</name>
</gene>
<keyword evidence="2" id="KW-0732">Signal</keyword>
<dbReference type="RefSeq" id="WP_142085602.1">
    <property type="nucleotide sequence ID" value="NZ_VFPT01000004.1"/>
</dbReference>
<feature type="region of interest" description="Disordered" evidence="1">
    <location>
        <begin position="743"/>
        <end position="765"/>
    </location>
</feature>
<feature type="signal peptide" evidence="2">
    <location>
        <begin position="1"/>
        <end position="22"/>
    </location>
</feature>
<evidence type="ECO:0008006" key="5">
    <source>
        <dbReference type="Google" id="ProtNLM"/>
    </source>
</evidence>
<dbReference type="OrthoDB" id="9773411at2"/>